<dbReference type="KEGG" id="xbc:ELE36_13250"/>
<accession>A0A411HLF6</accession>
<sequence>MRSLRNVVATTAMLLAISTLATAADKASGSVTLKTTVGMVKYAVLVRGPDEMNSGKTLLRIYLSSADIGAKIKACKTLHCADATLEDGAMVDYSEARHLDYSVKLNGQRMQYSGATDASAFALASGSPNHLVGKLHVDDSAAGGAKIDADFDLTLVSTFTTVR</sequence>
<feature type="chain" id="PRO_5019154791" evidence="1">
    <location>
        <begin position="24"/>
        <end position="163"/>
    </location>
</feature>
<protein>
    <submittedName>
        <fullName evidence="2">Uncharacterized protein</fullName>
    </submittedName>
</protein>
<dbReference type="OrthoDB" id="951564at2"/>
<keyword evidence="3" id="KW-1185">Reference proteome</keyword>
<evidence type="ECO:0000313" key="2">
    <source>
        <dbReference type="EMBL" id="QBB71244.1"/>
    </source>
</evidence>
<dbReference type="RefSeq" id="WP_129834058.1">
    <property type="nucleotide sequence ID" value="NZ_CP035704.1"/>
</dbReference>
<feature type="signal peptide" evidence="1">
    <location>
        <begin position="1"/>
        <end position="23"/>
    </location>
</feature>
<evidence type="ECO:0000256" key="1">
    <source>
        <dbReference type="SAM" id="SignalP"/>
    </source>
</evidence>
<proteinExistence type="predicted"/>
<reference evidence="2 3" key="1">
    <citation type="submission" date="2019-01" db="EMBL/GenBank/DDBJ databases">
        <title>Pseudolysobacter antarctica gen. nov., sp. nov., isolated from Fildes Peninsula, Antarctica.</title>
        <authorList>
            <person name="Wei Z."/>
            <person name="Peng F."/>
        </authorList>
    </citation>
    <scope>NUCLEOTIDE SEQUENCE [LARGE SCALE GENOMIC DNA]</scope>
    <source>
        <strain evidence="2 3">AQ6-296</strain>
    </source>
</reference>
<name>A0A411HLF6_9GAMM</name>
<organism evidence="2 3">
    <name type="scientific">Pseudolysobacter antarcticus</name>
    <dbReference type="NCBI Taxonomy" id="2511995"/>
    <lineage>
        <taxon>Bacteria</taxon>
        <taxon>Pseudomonadati</taxon>
        <taxon>Pseudomonadota</taxon>
        <taxon>Gammaproteobacteria</taxon>
        <taxon>Lysobacterales</taxon>
        <taxon>Rhodanobacteraceae</taxon>
        <taxon>Pseudolysobacter</taxon>
    </lineage>
</organism>
<evidence type="ECO:0000313" key="3">
    <source>
        <dbReference type="Proteomes" id="UP000291562"/>
    </source>
</evidence>
<keyword evidence="1" id="KW-0732">Signal</keyword>
<gene>
    <name evidence="2" type="ORF">ELE36_13250</name>
</gene>
<dbReference type="EMBL" id="CP035704">
    <property type="protein sequence ID" value="QBB71244.1"/>
    <property type="molecule type" value="Genomic_DNA"/>
</dbReference>
<dbReference type="AlphaFoldDB" id="A0A411HLF6"/>
<dbReference type="Proteomes" id="UP000291562">
    <property type="component" value="Chromosome"/>
</dbReference>